<dbReference type="EMBL" id="JUGD01000031">
    <property type="protein sequence ID" value="RAM61936.1"/>
    <property type="molecule type" value="Genomic_DNA"/>
</dbReference>
<dbReference type="RefSeq" id="WP_181464942.1">
    <property type="nucleotide sequence ID" value="NZ_JUGD01000031.1"/>
</dbReference>
<accession>A0ABX9BVT0</accession>
<sequence>MSIACYQSKDVHPDQLGNPLIEALRPTLTNKDAAGVLARRPAISLDKERLLPPHIRVHSVAAISDMYVPDIKTLELYAMVDMQMKRSLERHNPFSAEGQRYLDSVQAKVLAAVSDDQRRIAKAVKEGKEPLSALGKRLPDIRSILVTGASGMGKSSAINRVLALNDQVIEHSNYMGQPYHQKQLVWLSVFAPLNASISGLCHSIFAAVDEALGLPVDTGYAKQYDKKHRTNDVLISRVAQVLATHHLGILHIDDLHRIADGTGANKAALISFIMQLSDVVGVPMILSGTGKLMKMLRGSFEVSRRVIAAGSVEFELPPEYVKGDGFANLANALFKFSLLPVSEDALEDMKLYLFDRSQGITAVAVNLFLQAQMWGLREEADFMTKELIDHAYARIKPLHSALSALRRKDADAIRDFEDIASLDQINRNFFSGALGP</sequence>
<evidence type="ECO:0000313" key="3">
    <source>
        <dbReference type="Proteomes" id="UP000248631"/>
    </source>
</evidence>
<feature type="domain" description="ORC1/DEAH AAA+ ATPase" evidence="1">
    <location>
        <begin position="143"/>
        <end position="296"/>
    </location>
</feature>
<dbReference type="Proteomes" id="UP000248631">
    <property type="component" value="Unassembled WGS sequence"/>
</dbReference>
<dbReference type="SUPFAM" id="SSF52540">
    <property type="entry name" value="P-loop containing nucleoside triphosphate hydrolases"/>
    <property type="match status" value="1"/>
</dbReference>
<organism evidence="2 3">
    <name type="scientific">Herbaspirillum rubrisubalbicans</name>
    <dbReference type="NCBI Taxonomy" id="80842"/>
    <lineage>
        <taxon>Bacteria</taxon>
        <taxon>Pseudomonadati</taxon>
        <taxon>Pseudomonadota</taxon>
        <taxon>Betaproteobacteria</taxon>
        <taxon>Burkholderiales</taxon>
        <taxon>Oxalobacteraceae</taxon>
        <taxon>Herbaspirillum</taxon>
    </lineage>
</organism>
<dbReference type="InterPro" id="IPR049945">
    <property type="entry name" value="AAA_22"/>
</dbReference>
<protein>
    <recommendedName>
        <fullName evidence="1">ORC1/DEAH AAA+ ATPase domain-containing protein</fullName>
    </recommendedName>
</protein>
<keyword evidence="3" id="KW-1185">Reference proteome</keyword>
<evidence type="ECO:0000313" key="2">
    <source>
        <dbReference type="EMBL" id="RAM61936.1"/>
    </source>
</evidence>
<reference evidence="2 3" key="1">
    <citation type="submission" date="2014-12" db="EMBL/GenBank/DDBJ databases">
        <title>Complete genome sequence of Herbaspirillum rubrisubalbicans Os38.</title>
        <authorList>
            <person name="Chen M."/>
            <person name="An Q."/>
        </authorList>
    </citation>
    <scope>NUCLEOTIDE SEQUENCE [LARGE SCALE GENOMIC DNA]</scope>
    <source>
        <strain evidence="2 3">Os38</strain>
    </source>
</reference>
<proteinExistence type="predicted"/>
<comment type="caution">
    <text evidence="2">The sequence shown here is derived from an EMBL/GenBank/DDBJ whole genome shotgun (WGS) entry which is preliminary data.</text>
</comment>
<dbReference type="Pfam" id="PF13401">
    <property type="entry name" value="AAA_22"/>
    <property type="match status" value="1"/>
</dbReference>
<name>A0ABX9BVT0_9BURK</name>
<gene>
    <name evidence="2" type="ORF">RB24_23240</name>
</gene>
<evidence type="ECO:0000259" key="1">
    <source>
        <dbReference type="Pfam" id="PF13401"/>
    </source>
</evidence>
<dbReference type="InterPro" id="IPR027417">
    <property type="entry name" value="P-loop_NTPase"/>
</dbReference>